<dbReference type="RefSeq" id="WP_116686066.1">
    <property type="nucleotide sequence ID" value="NZ_CAWNYD010000001.1"/>
</dbReference>
<dbReference type="AlphaFoldDB" id="A0A2V1H3C9"/>
<dbReference type="OrthoDB" id="6197337at2"/>
<evidence type="ECO:0000313" key="1">
    <source>
        <dbReference type="EMBL" id="PVZ72480.1"/>
    </source>
</evidence>
<proteinExistence type="predicted"/>
<reference evidence="1 2" key="1">
    <citation type="submission" date="2018-04" db="EMBL/GenBank/DDBJ databases">
        <title>Thalassorhabdus spongiae gen. nov., sp. nov., isolated from a marine sponge in South-West Iceland.</title>
        <authorList>
            <person name="Knobloch S."/>
            <person name="Daussin A."/>
            <person name="Johannsson R."/>
            <person name="Marteinsson V.T."/>
        </authorList>
    </citation>
    <scope>NUCLEOTIDE SEQUENCE [LARGE SCALE GENOMIC DNA]</scope>
    <source>
        <strain evidence="1 2">Hp12</strain>
    </source>
</reference>
<accession>A0A2V1H3C9</accession>
<sequence length="243" mass="27034">MINEQLIDQITRTVMAALSDNSVLQALQPKQALRVLGAIPEDLSDFDCYELQPFSQGGGEDQQPILISEMDLPFLSLLAEAKAEDARVEAILNALLNGVDVWIYEPGVSFLQCQQTANPVVFSLLEKRLESIFAFGVSKYVRQITEIEAQSGNNAPRIDSGKMQEVDVKKLSCKDKVCSINQPELLISAKAILDGKLIQEKQLRRLHEQGHSQVQLCTGAIITPLAKDYIKLHKLRVYTAEEL</sequence>
<evidence type="ECO:0000313" key="2">
    <source>
        <dbReference type="Proteomes" id="UP000244906"/>
    </source>
</evidence>
<dbReference type="EMBL" id="QDDL01000001">
    <property type="protein sequence ID" value="PVZ72480.1"/>
    <property type="molecule type" value="Genomic_DNA"/>
</dbReference>
<protein>
    <recommendedName>
        <fullName evidence="3">Ethanolamine utilization protein</fullName>
    </recommendedName>
</protein>
<keyword evidence="2" id="KW-1185">Reference proteome</keyword>
<gene>
    <name evidence="1" type="ORF">DC094_05620</name>
</gene>
<organism evidence="1 2">
    <name type="scientific">Pelagibaculum spongiae</name>
    <dbReference type="NCBI Taxonomy" id="2080658"/>
    <lineage>
        <taxon>Bacteria</taxon>
        <taxon>Pseudomonadati</taxon>
        <taxon>Pseudomonadota</taxon>
        <taxon>Gammaproteobacteria</taxon>
        <taxon>Oceanospirillales</taxon>
        <taxon>Pelagibaculum</taxon>
    </lineage>
</organism>
<dbReference type="Proteomes" id="UP000244906">
    <property type="component" value="Unassembled WGS sequence"/>
</dbReference>
<name>A0A2V1H3C9_9GAMM</name>
<comment type="caution">
    <text evidence="1">The sequence shown here is derived from an EMBL/GenBank/DDBJ whole genome shotgun (WGS) entry which is preliminary data.</text>
</comment>
<evidence type="ECO:0008006" key="3">
    <source>
        <dbReference type="Google" id="ProtNLM"/>
    </source>
</evidence>